<dbReference type="SUPFAM" id="SSF56176">
    <property type="entry name" value="FAD-binding/transporter-associated domain-like"/>
    <property type="match status" value="1"/>
</dbReference>
<dbReference type="GO" id="GO:0071949">
    <property type="term" value="F:FAD binding"/>
    <property type="evidence" value="ECO:0007669"/>
    <property type="project" value="InterPro"/>
</dbReference>
<feature type="region of interest" description="Disordered" evidence="3">
    <location>
        <begin position="1"/>
        <end position="36"/>
    </location>
</feature>
<dbReference type="SUPFAM" id="SSF55103">
    <property type="entry name" value="FAD-linked oxidases, C-terminal domain"/>
    <property type="match status" value="1"/>
</dbReference>
<dbReference type="InterPro" id="IPR036318">
    <property type="entry name" value="FAD-bd_PCMH-like_sf"/>
</dbReference>
<dbReference type="InterPro" id="IPR006094">
    <property type="entry name" value="Oxid_FAD_bind_N"/>
</dbReference>
<proteinExistence type="predicted"/>
<keyword evidence="1" id="KW-0285">Flavoprotein</keyword>
<keyword evidence="6" id="KW-1185">Reference proteome</keyword>
<accession>A0A543A8X2</accession>
<dbReference type="EMBL" id="VFOV01000001">
    <property type="protein sequence ID" value="TQL68960.1"/>
    <property type="molecule type" value="Genomic_DNA"/>
</dbReference>
<dbReference type="OrthoDB" id="9811557at2"/>
<protein>
    <submittedName>
        <fullName evidence="5">Glycolate oxidase FAD binding subunit</fullName>
    </submittedName>
</protein>
<evidence type="ECO:0000256" key="3">
    <source>
        <dbReference type="SAM" id="MobiDB-lite"/>
    </source>
</evidence>
<keyword evidence="2" id="KW-0274">FAD</keyword>
<feature type="domain" description="FAD-binding PCMH-type" evidence="4">
    <location>
        <begin position="22"/>
        <end position="201"/>
    </location>
</feature>
<evidence type="ECO:0000313" key="5">
    <source>
        <dbReference type="EMBL" id="TQL68960.1"/>
    </source>
</evidence>
<evidence type="ECO:0000256" key="2">
    <source>
        <dbReference type="ARBA" id="ARBA00022827"/>
    </source>
</evidence>
<dbReference type="PANTHER" id="PTHR11748">
    <property type="entry name" value="D-LACTATE DEHYDROGENASE"/>
    <property type="match status" value="1"/>
</dbReference>
<dbReference type="PROSITE" id="PS51387">
    <property type="entry name" value="FAD_PCMH"/>
    <property type="match status" value="1"/>
</dbReference>
<dbReference type="GO" id="GO:0003824">
    <property type="term" value="F:catalytic activity"/>
    <property type="evidence" value="ECO:0007669"/>
    <property type="project" value="InterPro"/>
</dbReference>
<dbReference type="InterPro" id="IPR016164">
    <property type="entry name" value="FAD-linked_Oxase-like_C"/>
</dbReference>
<name>A0A543A8X2_9ACTN</name>
<reference evidence="5 6" key="1">
    <citation type="submission" date="2019-06" db="EMBL/GenBank/DDBJ databases">
        <title>Sequencing the genomes of 1000 actinobacteria strains.</title>
        <authorList>
            <person name="Klenk H.-P."/>
        </authorList>
    </citation>
    <scope>NUCLEOTIDE SEQUENCE [LARGE SCALE GENOMIC DNA]</scope>
    <source>
        <strain evidence="5 6">DSM 25218</strain>
    </source>
</reference>
<dbReference type="InterPro" id="IPR016169">
    <property type="entry name" value="FAD-bd_PCMH_sub2"/>
</dbReference>
<comment type="caution">
    <text evidence="5">The sequence shown here is derived from an EMBL/GenBank/DDBJ whole genome shotgun (WGS) entry which is preliminary data.</text>
</comment>
<dbReference type="AlphaFoldDB" id="A0A543A8X2"/>
<evidence type="ECO:0000259" key="4">
    <source>
        <dbReference type="PROSITE" id="PS51387"/>
    </source>
</evidence>
<dbReference type="Pfam" id="PF01565">
    <property type="entry name" value="FAD_binding_4"/>
    <property type="match status" value="1"/>
</dbReference>
<dbReference type="Proteomes" id="UP000320209">
    <property type="component" value="Unassembled WGS sequence"/>
</dbReference>
<evidence type="ECO:0000256" key="1">
    <source>
        <dbReference type="ARBA" id="ARBA00022630"/>
    </source>
</evidence>
<dbReference type="PANTHER" id="PTHR11748:SF103">
    <property type="entry name" value="GLYCOLATE OXIDASE SUBUNIT GLCE"/>
    <property type="match status" value="1"/>
</dbReference>
<dbReference type="RefSeq" id="WP_141780887.1">
    <property type="nucleotide sequence ID" value="NZ_VFOV01000001.1"/>
</dbReference>
<gene>
    <name evidence="5" type="ORF">FB381_2861</name>
</gene>
<feature type="compositionally biased region" description="Low complexity" evidence="3">
    <location>
        <begin position="1"/>
        <end position="17"/>
    </location>
</feature>
<dbReference type="Gene3D" id="3.30.465.10">
    <property type="match status" value="1"/>
</dbReference>
<dbReference type="InterPro" id="IPR016166">
    <property type="entry name" value="FAD-bd_PCMH"/>
</dbReference>
<evidence type="ECO:0000313" key="6">
    <source>
        <dbReference type="Proteomes" id="UP000320209"/>
    </source>
</evidence>
<organism evidence="5 6">
    <name type="scientific">Nocardioides albertanoniae</name>
    <dbReference type="NCBI Taxonomy" id="1175486"/>
    <lineage>
        <taxon>Bacteria</taxon>
        <taxon>Bacillati</taxon>
        <taxon>Actinomycetota</taxon>
        <taxon>Actinomycetes</taxon>
        <taxon>Propionibacteriales</taxon>
        <taxon>Nocardioidaceae</taxon>
        <taxon>Nocardioides</taxon>
    </lineage>
</organism>
<sequence>MSESSAGRAASEASVSRPTQSISGVRPGRIERPTSTAEVAEVMRAAAAAGESVIPTGAGTKLGWGNPPTSADVLLDLSAIDEVTEHAAGDLIATAGAGTPLSRLQEEVASAEQRLALDTTVAGSTIGGTLAANTSGPRRLFAGTLRDLLIGVTLVRADGVVAKAGGKVVKNVAGYDLGKLLVGSMGTLAVVTEATFRLHPVPQSSRWVTVGARDAAHAAELTQTVLHSQTVPAALEVDATPDAIEVSVLVEGRPDGVAGRTTALTDLLPGSVAGEDPPAGWGRYPWDDTAEMCVGIKVTFRLSGLADVVEAAGEHGLRGSAGVGVAYVAVPADRDITEIQAVLARLRETTARHGGSAVVLDAPCEVKEQLDLWGPVPAIDLMRRVKDEFDPDHRLSPGRFVGGI</sequence>